<dbReference type="Pfam" id="PF00559">
    <property type="entry name" value="Vif"/>
    <property type="match status" value="1"/>
</dbReference>
<organism evidence="14">
    <name type="scientific">Human immunodeficiency virus 2</name>
    <dbReference type="NCBI Taxonomy" id="11709"/>
    <lineage>
        <taxon>Viruses</taxon>
        <taxon>Riboviria</taxon>
        <taxon>Pararnavirae</taxon>
        <taxon>Artverviricota</taxon>
        <taxon>Revtraviricetes</taxon>
        <taxon>Ortervirales</taxon>
        <taxon>Retroviridae</taxon>
        <taxon>Orthoretrovirinae</taxon>
        <taxon>Lentivirus</taxon>
        <taxon>Lentivirus humimdef2</taxon>
    </lineage>
</organism>
<comment type="subcellular location">
    <subcellularLocation>
        <location evidence="2 13">Host cell membrane</location>
        <topology evidence="2 13">Peripheral membrane protein</topology>
        <orientation evidence="2 13">Cytoplasmic side</orientation>
    </subcellularLocation>
    <subcellularLocation>
        <location evidence="13">Host cytoplasm</location>
    </subcellularLocation>
    <subcellularLocation>
        <location evidence="1 13">Virion</location>
    </subcellularLocation>
    <text evidence="13">In the cytoplasm, seems to colocalize with intermediate filament vimentin. A fraction is associated with the cytoplasmic side of cellular membranes, presumably via the interaction with Pr55Gag precursor.</text>
</comment>
<evidence type="ECO:0000256" key="3">
    <source>
        <dbReference type="ARBA" id="ARBA00006372"/>
    </source>
</evidence>
<dbReference type="GO" id="GO:0044423">
    <property type="term" value="C:virion component"/>
    <property type="evidence" value="ECO:0007669"/>
    <property type="project" value="UniProtKB-KW"/>
</dbReference>
<reference evidence="14" key="1">
    <citation type="submission" date="2014-11" db="EMBL/GenBank/DDBJ databases">
        <title>High level of APOBEC3F/3G editing in HIV-2 DNA vif and pol sequences from antiretroviral-naive patients.</title>
        <authorList>
            <person name="Bertine M."/>
            <person name="Charpentier C."/>
            <person name="Visseaux B."/>
            <person name="Storto A."/>
            <person name="Collin G."/>
            <person name="Larrouy L."/>
            <person name="Damond F."/>
            <person name="Matheron S."/>
            <person name="Brun-Vezinet F."/>
            <person name="Descamps D."/>
        </authorList>
    </citation>
    <scope>NUCLEOTIDE SEQUENCE</scope>
    <source>
        <strain evidence="14">012101_CNA_vif</strain>
    </source>
</reference>
<keyword evidence="10" id="KW-1043">Host membrane</keyword>
<dbReference type="PRINTS" id="PR00349">
    <property type="entry name" value="VIRIONINFFCT"/>
</dbReference>
<keyword evidence="8" id="KW-0832">Ubl conjugation</keyword>
<dbReference type="EMBL" id="KP226328">
    <property type="protein sequence ID" value="AKC34152.1"/>
    <property type="molecule type" value="Genomic_DNA"/>
</dbReference>
<evidence type="ECO:0000256" key="2">
    <source>
        <dbReference type="ARBA" id="ARBA00004501"/>
    </source>
</evidence>
<evidence type="ECO:0000256" key="10">
    <source>
        <dbReference type="ARBA" id="ARBA00022870"/>
    </source>
</evidence>
<dbReference type="InterPro" id="IPR000475">
    <property type="entry name" value="Vif"/>
</dbReference>
<keyword evidence="7" id="KW-0833">Ubl conjugation pathway</keyword>
<evidence type="ECO:0000256" key="7">
    <source>
        <dbReference type="ARBA" id="ARBA00022786"/>
    </source>
</evidence>
<gene>
    <name evidence="14" type="primary">vif</name>
</gene>
<dbReference type="GO" id="GO:0030430">
    <property type="term" value="C:host cell cytoplasm"/>
    <property type="evidence" value="ECO:0007669"/>
    <property type="project" value="UniProtKB-SubCell"/>
</dbReference>
<keyword evidence="5" id="KW-0597">Phosphoprotein</keyword>
<evidence type="ECO:0000256" key="1">
    <source>
        <dbReference type="ARBA" id="ARBA00004328"/>
    </source>
</evidence>
<keyword evidence="11" id="KW-0472">Membrane</keyword>
<evidence type="ECO:0000256" key="6">
    <source>
        <dbReference type="ARBA" id="ARBA00022581"/>
    </source>
</evidence>
<keyword evidence="9" id="KW-0946">Virion</keyword>
<evidence type="ECO:0000313" key="14">
    <source>
        <dbReference type="EMBL" id="AKC34152.1"/>
    </source>
</evidence>
<evidence type="ECO:0000256" key="9">
    <source>
        <dbReference type="ARBA" id="ARBA00022844"/>
    </source>
</evidence>
<evidence type="ECO:0000256" key="8">
    <source>
        <dbReference type="ARBA" id="ARBA00022843"/>
    </source>
</evidence>
<comment type="similarity">
    <text evidence="3 13">Belongs to the primate lentivirus group Vif protein family.</text>
</comment>
<keyword evidence="4" id="KW-1032">Host cell membrane</keyword>
<evidence type="ECO:0000256" key="12">
    <source>
        <dbReference type="ARBA" id="ARBA00023200"/>
    </source>
</evidence>
<evidence type="ECO:0000256" key="11">
    <source>
        <dbReference type="ARBA" id="ARBA00023136"/>
    </source>
</evidence>
<dbReference type="GO" id="GO:0019058">
    <property type="term" value="P:viral life cycle"/>
    <property type="evidence" value="ECO:0007669"/>
    <property type="project" value="InterPro"/>
</dbReference>
<evidence type="ECO:0000256" key="4">
    <source>
        <dbReference type="ARBA" id="ARBA00022511"/>
    </source>
</evidence>
<evidence type="ECO:0000256" key="13">
    <source>
        <dbReference type="RuleBase" id="RU003341"/>
    </source>
</evidence>
<accession>A0A0E3TI71</accession>
<proteinExistence type="inferred from homology"/>
<protein>
    <recommendedName>
        <fullName evidence="13">Virion infectivity factor</fullName>
    </recommendedName>
</protein>
<dbReference type="GO" id="GO:0020002">
    <property type="term" value="C:host cell plasma membrane"/>
    <property type="evidence" value="ECO:0007669"/>
    <property type="project" value="UniProtKB-SubCell"/>
</dbReference>
<keyword evidence="6" id="KW-0945">Host-virus interaction</keyword>
<name>A0A0E3TI71_9HIV2</name>
<sequence>MEEGKNWIVVPTWRVPGRMEKWHSLVKYLKYKTKDLEKVCYVPHHKVGWAWWTCSRVIFPLRGNSHLEIQAYWNLTPEKGWLSSYAVRLTWYTERFWTDVTPDCADTLIHSTYFSCFTAGEVRRAIRGEKLLSCCNYPQAHRSQVPTLQFLALVVVQQNGRPQRDSTTRKQWRRNYRRGLRLARQDSRSHKQRGGESPASGAYFPGVAEVLEILA</sequence>
<keyword evidence="12" id="KW-1035">Host cytoplasm</keyword>
<organismHost>
    <name type="scientific">Homo sapiens</name>
    <name type="common">Human</name>
    <dbReference type="NCBI Taxonomy" id="9606"/>
</organismHost>
<evidence type="ECO:0000256" key="5">
    <source>
        <dbReference type="ARBA" id="ARBA00022553"/>
    </source>
</evidence>